<feature type="transmembrane region" description="Helical" evidence="8">
    <location>
        <begin position="273"/>
        <end position="301"/>
    </location>
</feature>
<gene>
    <name evidence="10" type="ORF">EBN88_09995</name>
</gene>
<dbReference type="Proteomes" id="UP000278673">
    <property type="component" value="Unassembled WGS sequence"/>
</dbReference>
<comment type="similarity">
    <text evidence="2">Belongs to the resistance-nodulation-cell division (RND) (TC 2.A.6) family. MmpL subfamily.</text>
</comment>
<proteinExistence type="inferred from homology"/>
<feature type="transmembrane region" description="Helical" evidence="8">
    <location>
        <begin position="648"/>
        <end position="668"/>
    </location>
</feature>
<feature type="transmembrane region" description="Helical" evidence="8">
    <location>
        <begin position="367"/>
        <end position="386"/>
    </location>
</feature>
<dbReference type="SUPFAM" id="SSF82866">
    <property type="entry name" value="Multidrug efflux transporter AcrB transmembrane domain"/>
    <property type="match status" value="2"/>
</dbReference>
<feature type="domain" description="Membrane transport protein MMPL" evidence="9">
    <location>
        <begin position="44"/>
        <end position="369"/>
    </location>
</feature>
<comment type="subcellular location">
    <subcellularLocation>
        <location evidence="1">Cell membrane</location>
        <topology evidence="1">Multi-pass membrane protein</topology>
    </subcellularLocation>
</comment>
<evidence type="ECO:0000256" key="5">
    <source>
        <dbReference type="ARBA" id="ARBA00022989"/>
    </source>
</evidence>
<evidence type="ECO:0000313" key="11">
    <source>
        <dbReference type="Proteomes" id="UP000278673"/>
    </source>
</evidence>
<evidence type="ECO:0000256" key="2">
    <source>
        <dbReference type="ARBA" id="ARBA00010157"/>
    </source>
</evidence>
<feature type="transmembrane region" description="Helical" evidence="8">
    <location>
        <begin position="674"/>
        <end position="696"/>
    </location>
</feature>
<dbReference type="GO" id="GO:0005886">
    <property type="term" value="C:plasma membrane"/>
    <property type="evidence" value="ECO:0007669"/>
    <property type="project" value="UniProtKB-SubCell"/>
</dbReference>
<feature type="transmembrane region" description="Helical" evidence="8">
    <location>
        <begin position="603"/>
        <end position="627"/>
    </location>
</feature>
<reference evidence="10 11" key="1">
    <citation type="submission" date="2018-10" db="EMBL/GenBank/DDBJ databases">
        <title>Isolation, diversity and antifungal activity of actinobacteria from wheat.</title>
        <authorList>
            <person name="Han C."/>
        </authorList>
    </citation>
    <scope>NUCLEOTIDE SEQUENCE [LARGE SCALE GENOMIC DNA]</scope>
    <source>
        <strain evidence="10 11">NEAU-YY642</strain>
    </source>
</reference>
<dbReference type="PANTHER" id="PTHR33406">
    <property type="entry name" value="MEMBRANE PROTEIN MJ1562-RELATED"/>
    <property type="match status" value="1"/>
</dbReference>
<evidence type="ECO:0000313" key="10">
    <source>
        <dbReference type="EMBL" id="RMI42042.1"/>
    </source>
</evidence>
<dbReference type="RefSeq" id="WP_122183456.1">
    <property type="nucleotide sequence ID" value="NZ_RFFJ01000039.1"/>
</dbReference>
<keyword evidence="3" id="KW-1003">Cell membrane</keyword>
<feature type="transmembrane region" description="Helical" evidence="8">
    <location>
        <begin position="562"/>
        <end position="583"/>
    </location>
</feature>
<keyword evidence="11" id="KW-1185">Reference proteome</keyword>
<dbReference type="InterPro" id="IPR050545">
    <property type="entry name" value="Mycobact_MmpL"/>
</dbReference>
<dbReference type="PANTHER" id="PTHR33406:SF11">
    <property type="entry name" value="MEMBRANE PROTEIN SCO6666-RELATED"/>
    <property type="match status" value="1"/>
</dbReference>
<evidence type="ECO:0000256" key="1">
    <source>
        <dbReference type="ARBA" id="ARBA00004651"/>
    </source>
</evidence>
<evidence type="ECO:0000259" key="9">
    <source>
        <dbReference type="Pfam" id="PF03176"/>
    </source>
</evidence>
<feature type="transmembrane region" description="Helical" evidence="8">
    <location>
        <begin position="207"/>
        <end position="225"/>
    </location>
</feature>
<evidence type="ECO:0000256" key="4">
    <source>
        <dbReference type="ARBA" id="ARBA00022692"/>
    </source>
</evidence>
<dbReference type="InterPro" id="IPR004869">
    <property type="entry name" value="MMPL_dom"/>
</dbReference>
<sequence>MLGRLGATLLRRRRAVLLVAVVLALAGAGTGGVLFDRLKGGGFDDPGAESSLAAEALEERFGRDDLNLVLLVRAERGVDDPAVAEAGTALGRRLAAENGVTEVLSYWETGNAPGLRAEDGRAALVLAAIEGDETEAGERLAELEPTYEGASGDGTLEVEFGGSAVINQELSELSERDAVRGELLAFPLLLVVLVAVFGSLLAAALPLVVGLVTILLTLGLLWVLAGVTDLSVLAVNVVTVLGLGLAVDYSLLMVNRYREELAHGREPAEAIRLMMLSAGRTVIFSAVTVAVTLASLAWFPALALRSMAYAGIAVSLLAAAVTLTVLPVLLAVLGRRANAGRLLRDRANTPVEHGFWHRLASVVMRRAVPVATLGTLLLLVLGAPFLNIRLGSADERALPESSAGRQVAEELRANFDAGESDAVSVVLPALPPDGNGDQLDAYASSLSALDDVARVDAPTGSYAGGALVAPPGPAHEGLVAGDGGGTALTVVPEPVGNRALEDLVDATRAVDAPGEALVGGRVAVAVDSNASILDRLPVAGLTLLAAMVVLLFLLTGSVLLPFVAMLLSGLGLTAAFGVLVWGFQDGHLSGLLGFTVTGEVVSTVPVLLFACAFGLGMDYQVFLLSRIREEYEAAGDPTTAVAVGLERVGRIVTAAAVALSVVFLAFLISEITFVQALGVGLPLAVLVDATLIRGALLPAAMKLGGRAMWWSPAPLRRAHDRFGLRESAAPESTGGPAEQLPGDPVRSAP</sequence>
<dbReference type="EMBL" id="RFFJ01000039">
    <property type="protein sequence ID" value="RMI42042.1"/>
    <property type="molecule type" value="Genomic_DNA"/>
</dbReference>
<protein>
    <submittedName>
        <fullName evidence="10">MMPL family transporter</fullName>
    </submittedName>
</protein>
<evidence type="ECO:0000256" key="3">
    <source>
        <dbReference type="ARBA" id="ARBA00022475"/>
    </source>
</evidence>
<feature type="region of interest" description="Disordered" evidence="7">
    <location>
        <begin position="724"/>
        <end position="749"/>
    </location>
</feature>
<evidence type="ECO:0000256" key="7">
    <source>
        <dbReference type="SAM" id="MobiDB-lite"/>
    </source>
</evidence>
<feature type="domain" description="Membrane transport protein MMPL" evidence="9">
    <location>
        <begin position="469"/>
        <end position="717"/>
    </location>
</feature>
<keyword evidence="5 8" id="KW-1133">Transmembrane helix</keyword>
<keyword evidence="6 8" id="KW-0472">Membrane</keyword>
<evidence type="ECO:0000256" key="6">
    <source>
        <dbReference type="ARBA" id="ARBA00023136"/>
    </source>
</evidence>
<dbReference type="Pfam" id="PF03176">
    <property type="entry name" value="MMPL"/>
    <property type="match status" value="2"/>
</dbReference>
<feature type="transmembrane region" description="Helical" evidence="8">
    <location>
        <begin position="183"/>
        <end position="202"/>
    </location>
</feature>
<evidence type="ECO:0000256" key="8">
    <source>
        <dbReference type="SAM" id="Phobius"/>
    </source>
</evidence>
<organism evidence="10 11">
    <name type="scientific">Streptomyces triticirhizae</name>
    <dbReference type="NCBI Taxonomy" id="2483353"/>
    <lineage>
        <taxon>Bacteria</taxon>
        <taxon>Bacillati</taxon>
        <taxon>Actinomycetota</taxon>
        <taxon>Actinomycetes</taxon>
        <taxon>Kitasatosporales</taxon>
        <taxon>Streptomycetaceae</taxon>
        <taxon>Streptomyces</taxon>
    </lineage>
</organism>
<feature type="transmembrane region" description="Helical" evidence="8">
    <location>
        <begin position="536"/>
        <end position="555"/>
    </location>
</feature>
<name>A0A3M2LXV7_9ACTN</name>
<dbReference type="AlphaFoldDB" id="A0A3M2LXV7"/>
<accession>A0A3M2LXV7</accession>
<comment type="caution">
    <text evidence="10">The sequence shown here is derived from an EMBL/GenBank/DDBJ whole genome shotgun (WGS) entry which is preliminary data.</text>
</comment>
<keyword evidence="4 8" id="KW-0812">Transmembrane</keyword>
<feature type="transmembrane region" description="Helical" evidence="8">
    <location>
        <begin position="231"/>
        <end position="252"/>
    </location>
</feature>
<dbReference type="Gene3D" id="1.20.1640.10">
    <property type="entry name" value="Multidrug efflux transporter AcrB transmembrane domain"/>
    <property type="match status" value="2"/>
</dbReference>
<feature type="transmembrane region" description="Helical" evidence="8">
    <location>
        <begin position="307"/>
        <end position="334"/>
    </location>
</feature>